<dbReference type="Proteomes" id="UP000436138">
    <property type="component" value="Chromosome"/>
</dbReference>
<dbReference type="KEGG" id="sbro:GQF42_44185"/>
<accession>A0A6I6NJV3</accession>
<dbReference type="RefSeq" id="WP_158929479.1">
    <property type="nucleotide sequence ID" value="NZ_CP047020.1"/>
</dbReference>
<dbReference type="AlphaFoldDB" id="A0A6I6NJV3"/>
<reference evidence="1 2" key="1">
    <citation type="submission" date="2019-12" db="EMBL/GenBank/DDBJ databases">
        <title>Streptomyces sp. strain T44 isolated from rhizosphere soil of Broussonetia papyrifera.</title>
        <authorList>
            <person name="Mo P."/>
        </authorList>
    </citation>
    <scope>NUCLEOTIDE SEQUENCE [LARGE SCALE GENOMIC DNA]</scope>
    <source>
        <strain evidence="1 2">T44</strain>
    </source>
</reference>
<dbReference type="EMBL" id="CP047020">
    <property type="protein sequence ID" value="QHA09255.1"/>
    <property type="molecule type" value="Genomic_DNA"/>
</dbReference>
<proteinExistence type="predicted"/>
<evidence type="ECO:0000313" key="2">
    <source>
        <dbReference type="Proteomes" id="UP000436138"/>
    </source>
</evidence>
<organism evidence="1 2">
    <name type="scientific">Streptomyces broussonetiae</name>
    <dbReference type="NCBI Taxonomy" id="2686304"/>
    <lineage>
        <taxon>Bacteria</taxon>
        <taxon>Bacillati</taxon>
        <taxon>Actinomycetota</taxon>
        <taxon>Actinomycetes</taxon>
        <taxon>Kitasatosporales</taxon>
        <taxon>Streptomycetaceae</taxon>
        <taxon>Streptomyces</taxon>
    </lineage>
</organism>
<gene>
    <name evidence="1" type="ORF">GQF42_44185</name>
</gene>
<evidence type="ECO:0000313" key="1">
    <source>
        <dbReference type="EMBL" id="QHA09255.1"/>
    </source>
</evidence>
<keyword evidence="2" id="KW-1185">Reference proteome</keyword>
<name>A0A6I6NJV3_9ACTN</name>
<sequence>MILLAGTTEQAERGDQLEFLLDVAWTDHAELSVSAAVSVACWCDTGHATHDVDALHLIINGETSLSQAFQAGVDRLVGWLADPRDADYWRFRAGLPAR</sequence>
<protein>
    <submittedName>
        <fullName evidence="1">Uncharacterized protein</fullName>
    </submittedName>
</protein>